<dbReference type="InterPro" id="IPR049712">
    <property type="entry name" value="Poly_export"/>
</dbReference>
<keyword evidence="6 15" id="KW-0812">Transmembrane</keyword>
<evidence type="ECO:0000256" key="14">
    <source>
        <dbReference type="ARBA" id="ARBA00023288"/>
    </source>
</evidence>
<evidence type="ECO:0000256" key="15">
    <source>
        <dbReference type="SAM" id="Phobius"/>
    </source>
</evidence>
<evidence type="ECO:0000256" key="13">
    <source>
        <dbReference type="ARBA" id="ARBA00023237"/>
    </source>
</evidence>
<keyword evidence="12" id="KW-0564">Palmitate</keyword>
<keyword evidence="13" id="KW-0998">Cell outer membrane</keyword>
<comment type="caution">
    <text evidence="18">The sequence shown here is derived from an EMBL/GenBank/DDBJ whole genome shotgun (WGS) entry which is preliminary data.</text>
</comment>
<keyword evidence="4" id="KW-1134">Transmembrane beta strand</keyword>
<evidence type="ECO:0000313" key="18">
    <source>
        <dbReference type="EMBL" id="KWT90528.1"/>
    </source>
</evidence>
<keyword evidence="7" id="KW-0732">Signal</keyword>
<feature type="domain" description="Polysaccharide export protein N-terminal" evidence="16">
    <location>
        <begin position="56"/>
        <end position="127"/>
    </location>
</feature>
<evidence type="ECO:0000256" key="7">
    <source>
        <dbReference type="ARBA" id="ARBA00022729"/>
    </source>
</evidence>
<keyword evidence="9" id="KW-0406">Ion transport</keyword>
<dbReference type="RefSeq" id="WP_085051765.1">
    <property type="nucleotide sequence ID" value="NZ_LNQR01000035.1"/>
</dbReference>
<evidence type="ECO:0000256" key="9">
    <source>
        <dbReference type="ARBA" id="ARBA00023065"/>
    </source>
</evidence>
<evidence type="ECO:0000256" key="2">
    <source>
        <dbReference type="ARBA" id="ARBA00009450"/>
    </source>
</evidence>
<keyword evidence="5" id="KW-0762">Sugar transport</keyword>
<comment type="subcellular location">
    <subcellularLocation>
        <location evidence="1">Cell outer membrane</location>
        <topology evidence="1">Multi-pass membrane protein</topology>
    </subcellularLocation>
</comment>
<dbReference type="Pfam" id="PF22461">
    <property type="entry name" value="SLBB_2"/>
    <property type="match status" value="1"/>
</dbReference>
<dbReference type="PANTHER" id="PTHR33619">
    <property type="entry name" value="POLYSACCHARIDE EXPORT PROTEIN GFCE-RELATED"/>
    <property type="match status" value="1"/>
</dbReference>
<keyword evidence="10" id="KW-0626">Porin</keyword>
<evidence type="ECO:0000256" key="4">
    <source>
        <dbReference type="ARBA" id="ARBA00022452"/>
    </source>
</evidence>
<dbReference type="PANTHER" id="PTHR33619:SF3">
    <property type="entry name" value="POLYSACCHARIDE EXPORT PROTEIN GFCE-RELATED"/>
    <property type="match status" value="1"/>
</dbReference>
<evidence type="ECO:0000259" key="17">
    <source>
        <dbReference type="Pfam" id="PF22461"/>
    </source>
</evidence>
<reference evidence="18 19" key="1">
    <citation type="submission" date="2015-11" db="EMBL/GenBank/DDBJ databases">
        <authorList>
            <person name="Lin W."/>
        </authorList>
    </citation>
    <scope>NUCLEOTIDE SEQUENCE [LARGE SCALE GENOMIC DNA]</scope>
    <source>
        <strain evidence="18 19">HCH-1</strain>
    </source>
</reference>
<evidence type="ECO:0000256" key="3">
    <source>
        <dbReference type="ARBA" id="ARBA00022448"/>
    </source>
</evidence>
<name>A0ABR5SGT6_9BACT</name>
<keyword evidence="15" id="KW-1133">Transmembrane helix</keyword>
<dbReference type="Pfam" id="PF02563">
    <property type="entry name" value="Poly_export"/>
    <property type="match status" value="1"/>
</dbReference>
<evidence type="ECO:0000313" key="19">
    <source>
        <dbReference type="Proteomes" id="UP000060487"/>
    </source>
</evidence>
<evidence type="ECO:0000256" key="8">
    <source>
        <dbReference type="ARBA" id="ARBA00023047"/>
    </source>
</evidence>
<keyword evidence="11 15" id="KW-0472">Membrane</keyword>
<dbReference type="InterPro" id="IPR054765">
    <property type="entry name" value="SLBB_dom"/>
</dbReference>
<comment type="similarity">
    <text evidence="2">Belongs to the BexD/CtrA/VexA family.</text>
</comment>
<evidence type="ECO:0000256" key="1">
    <source>
        <dbReference type="ARBA" id="ARBA00004571"/>
    </source>
</evidence>
<keyword evidence="8" id="KW-0625">Polysaccharide transport</keyword>
<organism evidence="18 19">
    <name type="scientific">Candidatus Magnetominusculus xianensis</name>
    <dbReference type="NCBI Taxonomy" id="1748249"/>
    <lineage>
        <taxon>Bacteria</taxon>
        <taxon>Pseudomonadati</taxon>
        <taxon>Nitrospirota</taxon>
        <taxon>Nitrospiria</taxon>
        <taxon>Nitrospirales</taxon>
        <taxon>Nitrospiraceae</taxon>
        <taxon>Candidatus Magnetominusculus</taxon>
    </lineage>
</organism>
<keyword evidence="3" id="KW-0813">Transport</keyword>
<dbReference type="EMBL" id="LNQR01000035">
    <property type="protein sequence ID" value="KWT90528.1"/>
    <property type="molecule type" value="Genomic_DNA"/>
</dbReference>
<keyword evidence="14" id="KW-0449">Lipoprotein</keyword>
<gene>
    <name evidence="18" type="ORF">ASN18_1121</name>
</gene>
<accession>A0ABR5SGT6</accession>
<dbReference type="Proteomes" id="UP000060487">
    <property type="component" value="Unassembled WGS sequence"/>
</dbReference>
<evidence type="ECO:0000259" key="16">
    <source>
        <dbReference type="Pfam" id="PF02563"/>
    </source>
</evidence>
<evidence type="ECO:0000256" key="6">
    <source>
        <dbReference type="ARBA" id="ARBA00022692"/>
    </source>
</evidence>
<sequence length="265" mass="28347">MFTTAMFNQRCKSGTAGTLLLRLVAVMVLFSFGCATAGVNNPIPVTQEKPLPSGDPSFALGSGDVITVKVFRHDDLTLTSMKVRMDGTISVPLIGEFKVTDMPVKDAEKKLEEKLAYYIVNPKVSINAVTISSKKIFVLGEVTNQTVITMEEPMTLLQAIAKAGGVTGSAKTSEVSLIRGAQVYTVDLNRALKGDQSQNINLMAGDAVYVRPTVIATLGSYFSAIGTIMGFLISIESGIILTQQVSDIFKNKTTTNTPSLSIPTK</sequence>
<evidence type="ECO:0000256" key="5">
    <source>
        <dbReference type="ARBA" id="ARBA00022597"/>
    </source>
</evidence>
<dbReference type="InterPro" id="IPR003715">
    <property type="entry name" value="Poly_export_N"/>
</dbReference>
<proteinExistence type="inferred from homology"/>
<dbReference type="Gene3D" id="3.30.1950.10">
    <property type="entry name" value="wza like domain"/>
    <property type="match status" value="1"/>
</dbReference>
<evidence type="ECO:0000256" key="12">
    <source>
        <dbReference type="ARBA" id="ARBA00023139"/>
    </source>
</evidence>
<protein>
    <submittedName>
        <fullName evidence="18">Polysaccharide export protein</fullName>
    </submittedName>
</protein>
<evidence type="ECO:0000256" key="10">
    <source>
        <dbReference type="ARBA" id="ARBA00023114"/>
    </source>
</evidence>
<dbReference type="Gene3D" id="3.10.560.10">
    <property type="entry name" value="Outer membrane lipoprotein wza domain like"/>
    <property type="match status" value="1"/>
</dbReference>
<feature type="domain" description="SLBB" evidence="17">
    <location>
        <begin position="134"/>
        <end position="210"/>
    </location>
</feature>
<keyword evidence="19" id="KW-1185">Reference proteome</keyword>
<evidence type="ECO:0000256" key="11">
    <source>
        <dbReference type="ARBA" id="ARBA00023136"/>
    </source>
</evidence>
<feature type="transmembrane region" description="Helical" evidence="15">
    <location>
        <begin position="20"/>
        <end position="39"/>
    </location>
</feature>